<organism evidence="4 5">
    <name type="scientific">Rhodanobacter caeni</name>
    <dbReference type="NCBI Taxonomy" id="657654"/>
    <lineage>
        <taxon>Bacteria</taxon>
        <taxon>Pseudomonadati</taxon>
        <taxon>Pseudomonadota</taxon>
        <taxon>Gammaproteobacteria</taxon>
        <taxon>Lysobacterales</taxon>
        <taxon>Rhodanobacteraceae</taxon>
        <taxon>Rhodanobacter</taxon>
    </lineage>
</organism>
<name>A0ABP3E374_9GAMM</name>
<dbReference type="InterPro" id="IPR008278">
    <property type="entry name" value="4-PPantetheinyl_Trfase_dom"/>
</dbReference>
<evidence type="ECO:0000256" key="2">
    <source>
        <dbReference type="ARBA" id="ARBA00022679"/>
    </source>
</evidence>
<dbReference type="PANTHER" id="PTHR12215:SF10">
    <property type="entry name" value="L-AMINOADIPATE-SEMIALDEHYDE DEHYDROGENASE-PHOSPHOPANTETHEINYL TRANSFERASE"/>
    <property type="match status" value="1"/>
</dbReference>
<evidence type="ECO:0000313" key="4">
    <source>
        <dbReference type="EMBL" id="GAA0247846.1"/>
    </source>
</evidence>
<keyword evidence="2" id="KW-0808">Transferase</keyword>
<dbReference type="InterPro" id="IPR050559">
    <property type="entry name" value="P-Pant_transferase_sf"/>
</dbReference>
<evidence type="ECO:0000313" key="5">
    <source>
        <dbReference type="Proteomes" id="UP001500657"/>
    </source>
</evidence>
<accession>A0ABP3E374</accession>
<evidence type="ECO:0000256" key="1">
    <source>
        <dbReference type="ARBA" id="ARBA00010990"/>
    </source>
</evidence>
<dbReference type="Proteomes" id="UP001500657">
    <property type="component" value="Unassembled WGS sequence"/>
</dbReference>
<feature type="domain" description="4'-phosphopantetheinyl transferase" evidence="3">
    <location>
        <begin position="95"/>
        <end position="191"/>
    </location>
</feature>
<comment type="caution">
    <text evidence="4">The sequence shown here is derived from an EMBL/GenBank/DDBJ whole genome shotgun (WGS) entry which is preliminary data.</text>
</comment>
<gene>
    <name evidence="4" type="ORF">GCM10009126_11690</name>
</gene>
<dbReference type="RefSeq" id="WP_343881152.1">
    <property type="nucleotide sequence ID" value="NZ_BAAAFO010000002.1"/>
</dbReference>
<sequence length="215" mass="23713">MQPIVHPSRLANVAEPLRDDEIHVWMLPYDRAERRRPLLALLAAYLAIEPSGVMLREGPYGRPALAPSHRSTLDFNWSHSGDHALVALAHGIAPGVDIERQRPRPNALEVARRFFSSDEVTLIADAPSTRRAQVFLDLWTAKEALLKAHGRGLAFGLDRLSVVAGPASLALRRFDGEDLDHWQLQRLALGHGFAGALAWRGAARQVRLGRLASIA</sequence>
<dbReference type="Pfam" id="PF01648">
    <property type="entry name" value="ACPS"/>
    <property type="match status" value="1"/>
</dbReference>
<reference evidence="5" key="1">
    <citation type="journal article" date="2019" name="Int. J. Syst. Evol. Microbiol.">
        <title>The Global Catalogue of Microorganisms (GCM) 10K type strain sequencing project: providing services to taxonomists for standard genome sequencing and annotation.</title>
        <authorList>
            <consortium name="The Broad Institute Genomics Platform"/>
            <consortium name="The Broad Institute Genome Sequencing Center for Infectious Disease"/>
            <person name="Wu L."/>
            <person name="Ma J."/>
        </authorList>
    </citation>
    <scope>NUCLEOTIDE SEQUENCE [LARGE SCALE GENOMIC DNA]</scope>
    <source>
        <strain evidence="5">JCM 16242</strain>
    </source>
</reference>
<proteinExistence type="inferred from homology"/>
<dbReference type="InterPro" id="IPR037143">
    <property type="entry name" value="4-PPantetheinyl_Trfase_dom_sf"/>
</dbReference>
<comment type="similarity">
    <text evidence="1">Belongs to the P-Pant transferase superfamily. Gsp/Sfp/HetI/AcpT family.</text>
</comment>
<dbReference type="PANTHER" id="PTHR12215">
    <property type="entry name" value="PHOSPHOPANTETHEINE TRANSFERASE"/>
    <property type="match status" value="1"/>
</dbReference>
<dbReference type="Gene3D" id="3.90.470.20">
    <property type="entry name" value="4'-phosphopantetheinyl transferase domain"/>
    <property type="match status" value="1"/>
</dbReference>
<evidence type="ECO:0000259" key="3">
    <source>
        <dbReference type="Pfam" id="PF01648"/>
    </source>
</evidence>
<keyword evidence="5" id="KW-1185">Reference proteome</keyword>
<dbReference type="EMBL" id="BAAAFO010000002">
    <property type="protein sequence ID" value="GAA0247846.1"/>
    <property type="molecule type" value="Genomic_DNA"/>
</dbReference>
<dbReference type="SUPFAM" id="SSF56214">
    <property type="entry name" value="4'-phosphopantetheinyl transferase"/>
    <property type="match status" value="2"/>
</dbReference>
<protein>
    <recommendedName>
        <fullName evidence="3">4'-phosphopantetheinyl transferase domain-containing protein</fullName>
    </recommendedName>
</protein>